<dbReference type="PROSITE" id="PS51257">
    <property type="entry name" value="PROKAR_LIPOPROTEIN"/>
    <property type="match status" value="1"/>
</dbReference>
<reference evidence="3 4" key="1">
    <citation type="journal article" date="2018" name="Nat. Biotechnol.">
        <title>A standardized bacterial taxonomy based on genome phylogeny substantially revises the tree of life.</title>
        <authorList>
            <person name="Parks D.H."/>
            <person name="Chuvochina M."/>
            <person name="Waite D.W."/>
            <person name="Rinke C."/>
            <person name="Skarshewski A."/>
            <person name="Chaumeil P.A."/>
            <person name="Hugenholtz P."/>
        </authorList>
    </citation>
    <scope>NUCLEOTIDE SEQUENCE [LARGE SCALE GENOMIC DNA]</scope>
    <source>
        <strain evidence="3">UBA9905</strain>
    </source>
</reference>
<dbReference type="InterPro" id="IPR013783">
    <property type="entry name" value="Ig-like_fold"/>
</dbReference>
<feature type="domain" description="Right handed beta helix" evidence="2">
    <location>
        <begin position="422"/>
        <end position="544"/>
    </location>
</feature>
<sequence>MLMRNGQALKSVSLVVLILIVIMVSSCNSSGSFEVVIPDQNVRQHETLRVDLSRFVSDSKSDMLFSLQQGPGRIVGSTYELTPGSDLSGRVEVSLRIRNTKGNDGNSSFFVNIAEAKLAESGRSEFDFNVPRQYAEVGDIVRIGLSGFRSTPDILEFEILEANESLNATIENGVLTLKPSDGAVEESALVIRASDGERFVDFQVPYLVRRRNLAPILSIGDQTVVEGDSVRVDLSIGARDPDGEIVGYEILGGPGTVSERGIYILTAPYGSSGTHTVTIEVEDDRGGLGRGSFRVHVMPSDSSERRTLIVGGEDALYTSIQSAIDQARDGDVVLVMPGEYNENLIVNKAIELRGSSRDSVVLRGPSQNAPVIMVRTGNGFMISGMTVESNLTTIQVSRITGTIVDCHVVGGRFAVSYSGIDSSTLMVKNCSFSSLPDAEGQINSRLTGLYAYGSGSVKIEGCDFVRSGTGVYITNDTKYEIKDSVFTENRIAISLGGNVDGRISDNRITGSLENGLLINSVGVTEVTNNMFYKNAIHGLDLYLSMCTDCGCGGKVFNGTVNGYGNIFDSTEGICPQNHPWPENFYVVDELLGITGT</sequence>
<dbReference type="Pfam" id="PF17963">
    <property type="entry name" value="Big_9"/>
    <property type="match status" value="1"/>
</dbReference>
<protein>
    <recommendedName>
        <fullName evidence="2">Right handed beta helix domain-containing protein</fullName>
    </recommendedName>
</protein>
<dbReference type="EMBL" id="DQBS01000043">
    <property type="protein sequence ID" value="HCO69297.1"/>
    <property type="molecule type" value="Genomic_DNA"/>
</dbReference>
<dbReference type="PANTHER" id="PTHR22990">
    <property type="entry name" value="F-BOX ONLY PROTEIN"/>
    <property type="match status" value="1"/>
</dbReference>
<evidence type="ECO:0000313" key="3">
    <source>
        <dbReference type="EMBL" id="HCO69297.1"/>
    </source>
</evidence>
<organism evidence="3 4">
    <name type="scientific">Mesotoga infera</name>
    <dbReference type="NCBI Taxonomy" id="1236046"/>
    <lineage>
        <taxon>Bacteria</taxon>
        <taxon>Thermotogati</taxon>
        <taxon>Thermotogota</taxon>
        <taxon>Thermotogae</taxon>
        <taxon>Kosmotogales</taxon>
        <taxon>Kosmotogaceae</taxon>
        <taxon>Mesotoga</taxon>
    </lineage>
</organism>
<evidence type="ECO:0000259" key="2">
    <source>
        <dbReference type="Pfam" id="PF13229"/>
    </source>
</evidence>
<dbReference type="InterPro" id="IPR012334">
    <property type="entry name" value="Pectin_lyas_fold"/>
</dbReference>
<name>A0A3D3TKZ3_9BACT</name>
<dbReference type="InterPro" id="IPR011050">
    <property type="entry name" value="Pectin_lyase_fold/virulence"/>
</dbReference>
<dbReference type="Gene3D" id="2.60.40.10">
    <property type="entry name" value="Immunoglobulins"/>
    <property type="match status" value="1"/>
</dbReference>
<dbReference type="PANTHER" id="PTHR22990:SF15">
    <property type="entry name" value="F-BOX ONLY PROTEIN 10"/>
    <property type="match status" value="1"/>
</dbReference>
<evidence type="ECO:0000313" key="4">
    <source>
        <dbReference type="Proteomes" id="UP000264215"/>
    </source>
</evidence>
<keyword evidence="1" id="KW-0677">Repeat</keyword>
<dbReference type="SUPFAM" id="SSF51126">
    <property type="entry name" value="Pectin lyase-like"/>
    <property type="match status" value="1"/>
</dbReference>
<dbReference type="Pfam" id="PF13229">
    <property type="entry name" value="Beta_helix"/>
    <property type="match status" value="1"/>
</dbReference>
<gene>
    <name evidence="3" type="ORF">DIT26_01720</name>
</gene>
<dbReference type="InterPro" id="IPR006626">
    <property type="entry name" value="PbH1"/>
</dbReference>
<accession>A0A3D3TKZ3</accession>
<proteinExistence type="predicted"/>
<dbReference type="Gene3D" id="2.160.20.10">
    <property type="entry name" value="Single-stranded right-handed beta-helix, Pectin lyase-like"/>
    <property type="match status" value="1"/>
</dbReference>
<dbReference type="Proteomes" id="UP000264215">
    <property type="component" value="Unassembled WGS sequence"/>
</dbReference>
<dbReference type="AlphaFoldDB" id="A0A3D3TKZ3"/>
<dbReference type="SMART" id="SM00710">
    <property type="entry name" value="PbH1"/>
    <property type="match status" value="5"/>
</dbReference>
<dbReference type="InterPro" id="IPR039448">
    <property type="entry name" value="Beta_helix"/>
</dbReference>
<dbReference type="InterPro" id="IPR051550">
    <property type="entry name" value="SCF-Subunits/Alg-Epimerases"/>
</dbReference>
<comment type="caution">
    <text evidence="3">The sequence shown here is derived from an EMBL/GenBank/DDBJ whole genome shotgun (WGS) entry which is preliminary data.</text>
</comment>
<evidence type="ECO:0000256" key="1">
    <source>
        <dbReference type="ARBA" id="ARBA00022737"/>
    </source>
</evidence>